<feature type="coiled-coil region" evidence="1">
    <location>
        <begin position="181"/>
        <end position="244"/>
    </location>
</feature>
<proteinExistence type="predicted"/>
<evidence type="ECO:0000313" key="4">
    <source>
        <dbReference type="Proteomes" id="UP000799118"/>
    </source>
</evidence>
<keyword evidence="4" id="KW-1185">Reference proteome</keyword>
<keyword evidence="1" id="KW-0175">Coiled coil</keyword>
<dbReference type="EMBL" id="ML769718">
    <property type="protein sequence ID" value="KAE9388953.1"/>
    <property type="molecule type" value="Genomic_DNA"/>
</dbReference>
<dbReference type="Proteomes" id="UP000799118">
    <property type="component" value="Unassembled WGS sequence"/>
</dbReference>
<evidence type="ECO:0000256" key="1">
    <source>
        <dbReference type="SAM" id="Coils"/>
    </source>
</evidence>
<name>A0A6A4GU66_9AGAR</name>
<sequence length="261" mass="29378">MAKRPSSSYGIPSSSMKRQRSASQVSLQGFEADRSSPIRSSSELQTQSQWSNLPPAEFTASQQSLLDWADNLSQEHDSGLERRRDVGASKQSDSESDAGDRTLAVENTVTVEKATPIDVTAKKLLIQHSTPAERLQLALDDTQQQLTVTQTELRIACKSSVDLREVTEALSVRNRELWRMVQSLTEEKDGQCDELAKVSEQLDEERCSRNQIIWSMAEDLRRQRDAQRQEIQCLKRQLAGWKKLGQDIGQRVQEADASGFQ</sequence>
<evidence type="ECO:0000313" key="3">
    <source>
        <dbReference type="EMBL" id="KAE9388953.1"/>
    </source>
</evidence>
<reference evidence="3" key="1">
    <citation type="journal article" date="2019" name="Environ. Microbiol.">
        <title>Fungal ecological strategies reflected in gene transcription - a case study of two litter decomposers.</title>
        <authorList>
            <person name="Barbi F."/>
            <person name="Kohler A."/>
            <person name="Barry K."/>
            <person name="Baskaran P."/>
            <person name="Daum C."/>
            <person name="Fauchery L."/>
            <person name="Ihrmark K."/>
            <person name="Kuo A."/>
            <person name="LaButti K."/>
            <person name="Lipzen A."/>
            <person name="Morin E."/>
            <person name="Grigoriev I.V."/>
            <person name="Henrissat B."/>
            <person name="Lindahl B."/>
            <person name="Martin F."/>
        </authorList>
    </citation>
    <scope>NUCLEOTIDE SEQUENCE</scope>
    <source>
        <strain evidence="3">JB14</strain>
    </source>
</reference>
<dbReference type="AlphaFoldDB" id="A0A6A4GU66"/>
<gene>
    <name evidence="3" type="ORF">BT96DRAFT_926809</name>
</gene>
<feature type="region of interest" description="Disordered" evidence="2">
    <location>
        <begin position="1"/>
        <end position="56"/>
    </location>
</feature>
<evidence type="ECO:0000256" key="2">
    <source>
        <dbReference type="SAM" id="MobiDB-lite"/>
    </source>
</evidence>
<protein>
    <submittedName>
        <fullName evidence="3">Uncharacterized protein</fullName>
    </submittedName>
</protein>
<feature type="compositionally biased region" description="Basic and acidic residues" evidence="2">
    <location>
        <begin position="76"/>
        <end position="87"/>
    </location>
</feature>
<feature type="compositionally biased region" description="Low complexity" evidence="2">
    <location>
        <begin position="1"/>
        <end position="15"/>
    </location>
</feature>
<organism evidence="3 4">
    <name type="scientific">Gymnopus androsaceus JB14</name>
    <dbReference type="NCBI Taxonomy" id="1447944"/>
    <lineage>
        <taxon>Eukaryota</taxon>
        <taxon>Fungi</taxon>
        <taxon>Dikarya</taxon>
        <taxon>Basidiomycota</taxon>
        <taxon>Agaricomycotina</taxon>
        <taxon>Agaricomycetes</taxon>
        <taxon>Agaricomycetidae</taxon>
        <taxon>Agaricales</taxon>
        <taxon>Marasmiineae</taxon>
        <taxon>Omphalotaceae</taxon>
        <taxon>Gymnopus</taxon>
    </lineage>
</organism>
<feature type="compositionally biased region" description="Polar residues" evidence="2">
    <location>
        <begin position="37"/>
        <end position="52"/>
    </location>
</feature>
<accession>A0A6A4GU66</accession>
<feature type="region of interest" description="Disordered" evidence="2">
    <location>
        <begin position="76"/>
        <end position="104"/>
    </location>
</feature>